<reference evidence="4" key="1">
    <citation type="submission" date="2016-06" db="UniProtKB">
        <authorList>
            <consortium name="WormBaseParasite"/>
        </authorList>
    </citation>
    <scope>IDENTIFICATION</scope>
</reference>
<accession>A0A183HLF0</accession>
<keyword evidence="3" id="KW-1185">Reference proteome</keyword>
<dbReference type="PANTHER" id="PTHR22948:SF29">
    <property type="entry name" value="FI02030P-RELATED"/>
    <property type="match status" value="1"/>
</dbReference>
<dbReference type="Pfam" id="PF00567">
    <property type="entry name" value="TUDOR"/>
    <property type="match status" value="1"/>
</dbReference>
<organism evidence="4">
    <name type="scientific">Onchocerca flexuosa</name>
    <dbReference type="NCBI Taxonomy" id="387005"/>
    <lineage>
        <taxon>Eukaryota</taxon>
        <taxon>Metazoa</taxon>
        <taxon>Ecdysozoa</taxon>
        <taxon>Nematoda</taxon>
        <taxon>Chromadorea</taxon>
        <taxon>Rhabditida</taxon>
        <taxon>Spirurina</taxon>
        <taxon>Spiruromorpha</taxon>
        <taxon>Filarioidea</taxon>
        <taxon>Onchocercidae</taxon>
        <taxon>Onchocerca</taxon>
    </lineage>
</organism>
<evidence type="ECO:0000259" key="1">
    <source>
        <dbReference type="PROSITE" id="PS50304"/>
    </source>
</evidence>
<name>A0A183HLF0_9BILA</name>
<evidence type="ECO:0000313" key="3">
    <source>
        <dbReference type="Proteomes" id="UP000267606"/>
    </source>
</evidence>
<dbReference type="WBParaSite" id="OFLC_0000831101-mRNA-1">
    <property type="protein sequence ID" value="OFLC_0000831101-mRNA-1"/>
    <property type="gene ID" value="OFLC_0000831101"/>
</dbReference>
<dbReference type="PROSITE" id="PS50304">
    <property type="entry name" value="TUDOR"/>
    <property type="match status" value="1"/>
</dbReference>
<dbReference type="InterPro" id="IPR050621">
    <property type="entry name" value="Tudor_domain_containing"/>
</dbReference>
<dbReference type="PANTHER" id="PTHR22948">
    <property type="entry name" value="TUDOR DOMAIN CONTAINING PROTEIN"/>
    <property type="match status" value="1"/>
</dbReference>
<evidence type="ECO:0000313" key="2">
    <source>
        <dbReference type="EMBL" id="VDO55070.1"/>
    </source>
</evidence>
<dbReference type="Proteomes" id="UP000267606">
    <property type="component" value="Unassembled WGS sequence"/>
</dbReference>
<dbReference type="EMBL" id="UZAJ01009289">
    <property type="protein sequence ID" value="VDO55070.1"/>
    <property type="molecule type" value="Genomic_DNA"/>
</dbReference>
<dbReference type="AlphaFoldDB" id="A0A183HLF0"/>
<evidence type="ECO:0000313" key="4">
    <source>
        <dbReference type="WBParaSite" id="OFLC_0000831101-mRNA-1"/>
    </source>
</evidence>
<dbReference type="InterPro" id="IPR002999">
    <property type="entry name" value="Tudor"/>
</dbReference>
<protein>
    <submittedName>
        <fullName evidence="4">Tudor domain-containing protein</fullName>
    </submittedName>
</protein>
<dbReference type="SMART" id="SM00333">
    <property type="entry name" value="TUDOR"/>
    <property type="match status" value="1"/>
</dbReference>
<dbReference type="Gene3D" id="2.30.30.140">
    <property type="match status" value="1"/>
</dbReference>
<dbReference type="SUPFAM" id="SSF63748">
    <property type="entry name" value="Tudor/PWWP/MBT"/>
    <property type="match status" value="1"/>
</dbReference>
<proteinExistence type="predicted"/>
<reference evidence="2 3" key="2">
    <citation type="submission" date="2018-11" db="EMBL/GenBank/DDBJ databases">
        <authorList>
            <consortium name="Pathogen Informatics"/>
        </authorList>
    </citation>
    <scope>NUCLEOTIDE SEQUENCE [LARGE SCALE GENOMIC DNA]</scope>
</reference>
<sequence>MVEEGEPCMVLKNGQFYRALLESSMGNMCHVFLVDFGGYLMISRSEIMPMLRQHTQLPMAAVHCAILGAFQVKLTAEAIDAFKRKFPIDSTFKLLFVGRPKHGDVYETQL</sequence>
<gene>
    <name evidence="2" type="ORF">OFLC_LOCUS8314</name>
</gene>
<feature type="domain" description="Tudor" evidence="1">
    <location>
        <begin position="1"/>
        <end position="57"/>
    </location>
</feature>